<feature type="domain" description="Transcriptional repressor PaaX-like N-terminal" evidence="1">
    <location>
        <begin position="26"/>
        <end position="91"/>
    </location>
</feature>
<dbReference type="Pfam" id="PF07848">
    <property type="entry name" value="PaaX"/>
    <property type="match status" value="1"/>
</dbReference>
<dbReference type="AlphaFoldDB" id="A0A916WR14"/>
<dbReference type="InterPro" id="IPR036390">
    <property type="entry name" value="WH_DNA-bd_sf"/>
</dbReference>
<dbReference type="PANTHER" id="PTHR30319">
    <property type="entry name" value="PHENYLACETIC ACID REGULATOR-RELATED TRANSCRIPTIONAL REPRESSOR"/>
    <property type="match status" value="1"/>
</dbReference>
<dbReference type="Gene3D" id="3.30.70.2650">
    <property type="match status" value="1"/>
</dbReference>
<dbReference type="SUPFAM" id="SSF46785">
    <property type="entry name" value="Winged helix' DNA-binding domain"/>
    <property type="match status" value="1"/>
</dbReference>
<comment type="caution">
    <text evidence="4">The sequence shown here is derived from an EMBL/GenBank/DDBJ whole genome shotgun (WGS) entry which is preliminary data.</text>
</comment>
<dbReference type="GO" id="GO:0006351">
    <property type="term" value="P:DNA-templated transcription"/>
    <property type="evidence" value="ECO:0007669"/>
    <property type="project" value="InterPro"/>
</dbReference>
<feature type="domain" description="Transcriptional repressor PaaX-like C-terminal" evidence="2">
    <location>
        <begin position="193"/>
        <end position="277"/>
    </location>
</feature>
<dbReference type="Pfam" id="PF20803">
    <property type="entry name" value="PaaX_M"/>
    <property type="match status" value="1"/>
</dbReference>
<accession>A0A916WR14</accession>
<organism evidence="4 5">
    <name type="scientific">Flexivirga endophytica</name>
    <dbReference type="NCBI Taxonomy" id="1849103"/>
    <lineage>
        <taxon>Bacteria</taxon>
        <taxon>Bacillati</taxon>
        <taxon>Actinomycetota</taxon>
        <taxon>Actinomycetes</taxon>
        <taxon>Micrococcales</taxon>
        <taxon>Dermacoccaceae</taxon>
        <taxon>Flexivirga</taxon>
    </lineage>
</organism>
<evidence type="ECO:0000259" key="3">
    <source>
        <dbReference type="Pfam" id="PF20803"/>
    </source>
</evidence>
<dbReference type="InterPro" id="IPR012906">
    <property type="entry name" value="PaaX-like_N"/>
</dbReference>
<keyword evidence="5" id="KW-1185">Reference proteome</keyword>
<dbReference type="Proteomes" id="UP000636793">
    <property type="component" value="Unassembled WGS sequence"/>
</dbReference>
<dbReference type="RefSeq" id="WP_188836175.1">
    <property type="nucleotide sequence ID" value="NZ_BMHI01000002.1"/>
</dbReference>
<evidence type="ECO:0000259" key="1">
    <source>
        <dbReference type="Pfam" id="PF07848"/>
    </source>
</evidence>
<evidence type="ECO:0000313" key="5">
    <source>
        <dbReference type="Proteomes" id="UP000636793"/>
    </source>
</evidence>
<dbReference type="InterPro" id="IPR013225">
    <property type="entry name" value="PaaX_C"/>
</dbReference>
<dbReference type="InterPro" id="IPR036388">
    <property type="entry name" value="WH-like_DNA-bd_sf"/>
</dbReference>
<dbReference type="EMBL" id="BMHI01000002">
    <property type="protein sequence ID" value="GGB24550.1"/>
    <property type="molecule type" value="Genomic_DNA"/>
</dbReference>
<dbReference type="InterPro" id="IPR048846">
    <property type="entry name" value="PaaX-like_central"/>
</dbReference>
<dbReference type="Gene3D" id="1.20.58.1460">
    <property type="match status" value="1"/>
</dbReference>
<gene>
    <name evidence="4" type="ORF">GCM10011492_13140</name>
</gene>
<sequence length="304" mass="34248">MTGTPATPRWLDDQMAPVHERSSPQHVLVTLLGDYWMDQEGDLPSAALVALLGEFGVSSASARAALNRLLRRGQVDVRKTGRKTYYRLSDDSATRIREGGRRIIRFGQHSEWDRRWCVVVFSVPEDKRDSRHLLRSRLRWFGFAPLYDAVWVSPSADADTANQVLADLAVTSATVFTATTVGGADSRHPLAAWDLLDLRRTYDEFTDRAEQICHRLRDGRVHPAEALVIRTRLMDDYRRFPADDPGLPDDEMPDGWPRARARAAFIAAYDALGPLAEVRVRQIVSLFDAEAADRARYLDANTMA</sequence>
<protein>
    <submittedName>
        <fullName evidence="4">PaaX family transcriptional regulator</fullName>
    </submittedName>
</protein>
<reference evidence="4" key="2">
    <citation type="submission" date="2020-09" db="EMBL/GenBank/DDBJ databases">
        <authorList>
            <person name="Sun Q."/>
            <person name="Zhou Y."/>
        </authorList>
    </citation>
    <scope>NUCLEOTIDE SEQUENCE</scope>
    <source>
        <strain evidence="4">CGMCC 1.15085</strain>
    </source>
</reference>
<dbReference type="PIRSF" id="PIRSF020623">
    <property type="entry name" value="PaaX"/>
    <property type="match status" value="1"/>
</dbReference>
<evidence type="ECO:0000313" key="4">
    <source>
        <dbReference type="EMBL" id="GGB24550.1"/>
    </source>
</evidence>
<feature type="domain" description="Transcriptional repressor PaaX-like central Cas2-like" evidence="3">
    <location>
        <begin position="110"/>
        <end position="187"/>
    </location>
</feature>
<dbReference type="Gene3D" id="1.10.10.10">
    <property type="entry name" value="Winged helix-like DNA-binding domain superfamily/Winged helix DNA-binding domain"/>
    <property type="match status" value="1"/>
</dbReference>
<reference evidence="4" key="1">
    <citation type="journal article" date="2014" name="Int. J. Syst. Evol. Microbiol.">
        <title>Complete genome sequence of Corynebacterium casei LMG S-19264T (=DSM 44701T), isolated from a smear-ripened cheese.</title>
        <authorList>
            <consortium name="US DOE Joint Genome Institute (JGI-PGF)"/>
            <person name="Walter F."/>
            <person name="Albersmeier A."/>
            <person name="Kalinowski J."/>
            <person name="Ruckert C."/>
        </authorList>
    </citation>
    <scope>NUCLEOTIDE SEQUENCE</scope>
    <source>
        <strain evidence="4">CGMCC 1.15085</strain>
    </source>
</reference>
<name>A0A916WR14_9MICO</name>
<dbReference type="Pfam" id="PF08223">
    <property type="entry name" value="PaaX_C"/>
    <property type="match status" value="1"/>
</dbReference>
<evidence type="ECO:0000259" key="2">
    <source>
        <dbReference type="Pfam" id="PF08223"/>
    </source>
</evidence>
<dbReference type="InterPro" id="IPR011965">
    <property type="entry name" value="PaaX_trns_reg"/>
</dbReference>
<dbReference type="PANTHER" id="PTHR30319:SF1">
    <property type="entry name" value="TRANSCRIPTIONAL REPRESSOR PAAX"/>
    <property type="match status" value="1"/>
</dbReference>
<proteinExistence type="predicted"/>